<reference evidence="4" key="2">
    <citation type="journal article" date="2018" name="Syst. Appl. Microbiol.">
        <title>A new symbiotic nanoarchaeote (Candidatus Nanoclepta minutus) and its host (Zestosphaera tikiterensis gen. nov., sp. nov.) from a New Zealand hot spring.</title>
        <authorList>
            <person name="St John E."/>
            <person name="Liu Y."/>
            <person name="Podar M."/>
            <person name="Stott M.B."/>
            <person name="Meneghin J."/>
            <person name="Chen Z."/>
            <person name="Lagutin K."/>
            <person name="Mitchell K."/>
            <person name="Reysenbach A.L."/>
        </authorList>
    </citation>
    <scope>NUCLEOTIDE SEQUENCE [LARGE SCALE GENOMIC DNA]</scope>
    <source>
        <strain evidence="4">NZ3</strain>
    </source>
</reference>
<dbReference type="InterPro" id="IPR000415">
    <property type="entry name" value="Nitroreductase-like"/>
</dbReference>
<name>A0A2R7Y8Z5_9CREN</name>
<evidence type="ECO:0000313" key="4">
    <source>
        <dbReference type="EMBL" id="PUA34004.1"/>
    </source>
</evidence>
<reference evidence="4" key="1">
    <citation type="submission" date="2017-04" db="EMBL/GenBank/DDBJ databases">
        <authorList>
            <person name="Afonso C.L."/>
            <person name="Miller P.J."/>
            <person name="Scott M.A."/>
            <person name="Spackman E."/>
            <person name="Goraichik I."/>
            <person name="Dimitrov K.M."/>
            <person name="Suarez D.L."/>
            <person name="Swayne D.E."/>
        </authorList>
    </citation>
    <scope>NUCLEOTIDE SEQUENCE</scope>
    <source>
        <strain evidence="4">NZ3</strain>
    </source>
</reference>
<dbReference type="Gene3D" id="3.40.109.10">
    <property type="entry name" value="NADH Oxidase"/>
    <property type="match status" value="1"/>
</dbReference>
<dbReference type="PANTHER" id="PTHR43673">
    <property type="entry name" value="NAD(P)H NITROREDUCTASE YDGI-RELATED"/>
    <property type="match status" value="1"/>
</dbReference>
<evidence type="ECO:0000259" key="3">
    <source>
        <dbReference type="Pfam" id="PF00881"/>
    </source>
</evidence>
<sequence>MGFEDILHVIKGRRSIREFIDKEIPREHLTKIVEAGVWAPSGSNIQPWEFIVVDDVKMIEKVKLVSPGLFGNPKALIVICVNRAKYERGGSQGRLIALMDASMAAQNIMLEAYSLGVGSCPIASFNKLAVKELLKIPEHVEPVLIISLGYPSKWPDPPKRRPLKEVVHLNEYGRPYEG</sequence>
<dbReference type="Pfam" id="PF00881">
    <property type="entry name" value="Nitroreductase"/>
    <property type="match status" value="2"/>
</dbReference>
<dbReference type="Proteomes" id="UP000244093">
    <property type="component" value="Unassembled WGS sequence"/>
</dbReference>
<evidence type="ECO:0000256" key="1">
    <source>
        <dbReference type="ARBA" id="ARBA00007118"/>
    </source>
</evidence>
<proteinExistence type="inferred from homology"/>
<comment type="similarity">
    <text evidence="1">Belongs to the nitroreductase family.</text>
</comment>
<keyword evidence="2" id="KW-0560">Oxidoreductase</keyword>
<comment type="caution">
    <text evidence="4">The sequence shown here is derived from an EMBL/GenBank/DDBJ whole genome shotgun (WGS) entry which is preliminary data.</text>
</comment>
<organism evidence="4 5">
    <name type="scientific">Zestosphaera tikiterensis</name>
    <dbReference type="NCBI Taxonomy" id="1973259"/>
    <lineage>
        <taxon>Archaea</taxon>
        <taxon>Thermoproteota</taxon>
        <taxon>Thermoprotei</taxon>
        <taxon>Desulfurococcales</taxon>
        <taxon>Desulfurococcaceae</taxon>
        <taxon>Zestosphaera</taxon>
    </lineage>
</organism>
<dbReference type="GO" id="GO:0016491">
    <property type="term" value="F:oxidoreductase activity"/>
    <property type="evidence" value="ECO:0007669"/>
    <property type="project" value="UniProtKB-KW"/>
</dbReference>
<accession>A0A2R7Y8Z5</accession>
<gene>
    <name evidence="4" type="ORF">B7O98_00905</name>
</gene>
<dbReference type="EMBL" id="NBVN01000001">
    <property type="protein sequence ID" value="PUA34004.1"/>
    <property type="molecule type" value="Genomic_DNA"/>
</dbReference>
<dbReference type="SUPFAM" id="SSF55469">
    <property type="entry name" value="FMN-dependent nitroreductase-like"/>
    <property type="match status" value="1"/>
</dbReference>
<feature type="domain" description="Nitroreductase" evidence="3">
    <location>
        <begin position="72"/>
        <end position="150"/>
    </location>
</feature>
<dbReference type="AlphaFoldDB" id="A0A2R7Y8Z5"/>
<protein>
    <submittedName>
        <fullName evidence="4">Nitroreductase</fullName>
    </submittedName>
</protein>
<dbReference type="PANTHER" id="PTHR43673:SF10">
    <property type="entry name" value="NADH DEHYDROGENASE_NAD(P)H NITROREDUCTASE XCC3605-RELATED"/>
    <property type="match status" value="1"/>
</dbReference>
<evidence type="ECO:0000313" key="5">
    <source>
        <dbReference type="Proteomes" id="UP000244093"/>
    </source>
</evidence>
<dbReference type="InterPro" id="IPR029479">
    <property type="entry name" value="Nitroreductase"/>
</dbReference>
<evidence type="ECO:0000256" key="2">
    <source>
        <dbReference type="ARBA" id="ARBA00023002"/>
    </source>
</evidence>
<feature type="domain" description="Nitroreductase" evidence="3">
    <location>
        <begin position="10"/>
        <end position="62"/>
    </location>
</feature>